<dbReference type="InterPro" id="IPR017945">
    <property type="entry name" value="DHBP_synth_RibB-like_a/b_dom"/>
</dbReference>
<evidence type="ECO:0000256" key="1">
    <source>
        <dbReference type="ARBA" id="ARBA00008097"/>
    </source>
</evidence>
<dbReference type="InterPro" id="IPR036046">
    <property type="entry name" value="Acylphosphatase-like_dom_sf"/>
</dbReference>
<reference evidence="7 8" key="1">
    <citation type="submission" date="2017-10" db="EMBL/GenBank/DDBJ databases">
        <title>Resolving the taxonomy of Roseburia spp., Eubacterium rectale and Agathobacter spp. through phylogenomic analysis.</title>
        <authorList>
            <person name="Sheridan P.O."/>
            <person name="Walker A.W."/>
            <person name="Duncan S.H."/>
            <person name="Scott K.P."/>
            <person name="Toole P.W.O."/>
            <person name="Luis P."/>
            <person name="Flint H.J."/>
        </authorList>
    </citation>
    <scope>NUCLEOTIDE SEQUENCE [LARGE SCALE GENOMIC DNA]</scope>
    <source>
        <strain evidence="7 8">JK626</strain>
    </source>
</reference>
<gene>
    <name evidence="7" type="ORF">CSX01_11220</name>
</gene>
<dbReference type="InterPro" id="IPR043129">
    <property type="entry name" value="ATPase_NBD"/>
</dbReference>
<evidence type="ECO:0000256" key="4">
    <source>
        <dbReference type="SAM" id="MobiDB-lite"/>
    </source>
</evidence>
<feature type="domain" description="Acylphosphatase-like" evidence="5">
    <location>
        <begin position="2"/>
        <end position="90"/>
    </location>
</feature>
<protein>
    <recommendedName>
        <fullName evidence="2 3">acylphosphatase</fullName>
        <ecNumber evidence="3">3.6.1.7</ecNumber>
    </recommendedName>
</protein>
<dbReference type="InterPro" id="IPR051060">
    <property type="entry name" value="Carbamoyltrans_HypF-like"/>
</dbReference>
<dbReference type="Gene3D" id="3.30.420.40">
    <property type="match status" value="1"/>
</dbReference>
<dbReference type="AlphaFoldDB" id="A0A2G3DT39"/>
<dbReference type="Gene3D" id="3.90.870.50">
    <property type="match status" value="1"/>
</dbReference>
<comment type="similarity">
    <text evidence="1">Belongs to the carbamoyltransferase HypF family.</text>
</comment>
<dbReference type="PROSITE" id="PS51160">
    <property type="entry name" value="ACYLPHOSPHATASE_3"/>
    <property type="match status" value="1"/>
</dbReference>
<dbReference type="Proteomes" id="UP000225889">
    <property type="component" value="Unassembled WGS sequence"/>
</dbReference>
<dbReference type="Pfam" id="PF22521">
    <property type="entry name" value="HypF_C_2"/>
    <property type="match status" value="1"/>
</dbReference>
<dbReference type="Gene3D" id="3.30.110.120">
    <property type="match status" value="1"/>
</dbReference>
<dbReference type="SUPFAM" id="SSF54975">
    <property type="entry name" value="Acylphosphatase/BLUF domain-like"/>
    <property type="match status" value="1"/>
</dbReference>
<dbReference type="EC" id="3.6.1.7" evidence="3"/>
<dbReference type="InterPro" id="IPR006070">
    <property type="entry name" value="Sua5-like_dom"/>
</dbReference>
<feature type="active site" evidence="3">
    <location>
        <position position="17"/>
    </location>
</feature>
<organism evidence="7 8">
    <name type="scientific">Pseudobutyrivibrio ruminis</name>
    <dbReference type="NCBI Taxonomy" id="46206"/>
    <lineage>
        <taxon>Bacteria</taxon>
        <taxon>Bacillati</taxon>
        <taxon>Bacillota</taxon>
        <taxon>Clostridia</taxon>
        <taxon>Lachnospirales</taxon>
        <taxon>Lachnospiraceae</taxon>
        <taxon>Pseudobutyrivibrio</taxon>
    </lineage>
</organism>
<name>A0A2G3DT39_9FIRM</name>
<evidence type="ECO:0000259" key="6">
    <source>
        <dbReference type="PROSITE" id="PS51163"/>
    </source>
</evidence>
<dbReference type="InterPro" id="IPR041440">
    <property type="entry name" value="HypF_C"/>
</dbReference>
<comment type="caution">
    <text evidence="7">The sequence shown here is derived from an EMBL/GenBank/DDBJ whole genome shotgun (WGS) entry which is preliminary data.</text>
</comment>
<dbReference type="Pfam" id="PF00708">
    <property type="entry name" value="Acylphosphatase"/>
    <property type="match status" value="1"/>
</dbReference>
<dbReference type="GO" id="GO:0016743">
    <property type="term" value="F:carboxyl- or carbamoyltransferase activity"/>
    <property type="evidence" value="ECO:0007669"/>
    <property type="project" value="TreeGrafter"/>
</dbReference>
<dbReference type="GO" id="GO:0051604">
    <property type="term" value="P:protein maturation"/>
    <property type="evidence" value="ECO:0007669"/>
    <property type="project" value="TreeGrafter"/>
</dbReference>
<dbReference type="RefSeq" id="WP_099392455.1">
    <property type="nucleotide sequence ID" value="NZ_PDYF01000031.1"/>
</dbReference>
<dbReference type="GO" id="GO:0003998">
    <property type="term" value="F:acylphosphatase activity"/>
    <property type="evidence" value="ECO:0007669"/>
    <property type="project" value="UniProtKB-EC"/>
</dbReference>
<evidence type="ECO:0000313" key="7">
    <source>
        <dbReference type="EMBL" id="PHU34131.1"/>
    </source>
</evidence>
<evidence type="ECO:0000256" key="2">
    <source>
        <dbReference type="ARBA" id="ARBA00015991"/>
    </source>
</evidence>
<comment type="catalytic activity">
    <reaction evidence="3">
        <text>an acyl phosphate + H2O = a carboxylate + phosphate + H(+)</text>
        <dbReference type="Rhea" id="RHEA:14965"/>
        <dbReference type="ChEBI" id="CHEBI:15377"/>
        <dbReference type="ChEBI" id="CHEBI:15378"/>
        <dbReference type="ChEBI" id="CHEBI:29067"/>
        <dbReference type="ChEBI" id="CHEBI:43474"/>
        <dbReference type="ChEBI" id="CHEBI:59918"/>
        <dbReference type="EC" id="3.6.1.7"/>
    </reaction>
</comment>
<dbReference type="SUPFAM" id="SSF55821">
    <property type="entry name" value="YrdC/RibB"/>
    <property type="match status" value="1"/>
</dbReference>
<evidence type="ECO:0000256" key="3">
    <source>
        <dbReference type="PROSITE-ProRule" id="PRU00520"/>
    </source>
</evidence>
<dbReference type="Gene3D" id="3.30.420.360">
    <property type="match status" value="1"/>
</dbReference>
<dbReference type="InterPro" id="IPR001792">
    <property type="entry name" value="Acylphosphatase-like_dom"/>
</dbReference>
<dbReference type="InterPro" id="IPR055128">
    <property type="entry name" value="HypF_C_2"/>
</dbReference>
<evidence type="ECO:0000259" key="5">
    <source>
        <dbReference type="PROSITE" id="PS51160"/>
    </source>
</evidence>
<keyword evidence="3" id="KW-0378">Hydrolase</keyword>
<feature type="region of interest" description="Disordered" evidence="4">
    <location>
        <begin position="219"/>
        <end position="241"/>
    </location>
</feature>
<dbReference type="Pfam" id="PF17788">
    <property type="entry name" value="HypF_C"/>
    <property type="match status" value="1"/>
</dbReference>
<accession>A0A2G3DT39</accession>
<dbReference type="PANTHER" id="PTHR42959">
    <property type="entry name" value="CARBAMOYLTRANSFERASE"/>
    <property type="match status" value="1"/>
</dbReference>
<feature type="domain" description="YrdC-like" evidence="6">
    <location>
        <begin position="241"/>
        <end position="461"/>
    </location>
</feature>
<dbReference type="Pfam" id="PF07503">
    <property type="entry name" value="zf-HYPF"/>
    <property type="match status" value="2"/>
</dbReference>
<dbReference type="GO" id="GO:0008270">
    <property type="term" value="F:zinc ion binding"/>
    <property type="evidence" value="ECO:0007669"/>
    <property type="project" value="InterPro"/>
</dbReference>
<dbReference type="InterPro" id="IPR011125">
    <property type="entry name" value="Znf_HypF"/>
</dbReference>
<dbReference type="GO" id="GO:0003725">
    <property type="term" value="F:double-stranded RNA binding"/>
    <property type="evidence" value="ECO:0007669"/>
    <property type="project" value="InterPro"/>
</dbReference>
<dbReference type="PROSITE" id="PS51163">
    <property type="entry name" value="YRDC"/>
    <property type="match status" value="1"/>
</dbReference>
<dbReference type="SUPFAM" id="SSF53067">
    <property type="entry name" value="Actin-like ATPase domain"/>
    <property type="match status" value="1"/>
</dbReference>
<dbReference type="PANTHER" id="PTHR42959:SF1">
    <property type="entry name" value="CARBAMOYLTRANSFERASE HYPF"/>
    <property type="match status" value="1"/>
</dbReference>
<reference evidence="7 8" key="2">
    <citation type="submission" date="2017-10" db="EMBL/GenBank/DDBJ databases">
        <authorList>
            <person name="Banno H."/>
            <person name="Chua N.-H."/>
        </authorList>
    </citation>
    <scope>NUCLEOTIDE SEQUENCE [LARGE SCALE GENOMIC DNA]</scope>
    <source>
        <strain evidence="7 8">JK626</strain>
    </source>
</reference>
<proteinExistence type="inferred from homology"/>
<dbReference type="EMBL" id="PDYF01000031">
    <property type="protein sequence ID" value="PHU34131.1"/>
    <property type="molecule type" value="Genomic_DNA"/>
</dbReference>
<sequence length="866" mass="96067">MIRKYTILGLVQGIGYRPFVARIAEELNIEGWVRNTGGIVTVLAAGSEASLDELYCRLSCDVPTGGFVSSIQVEEVEVVSIEETGFRILESNQDEKTNLPLIPADIATCPECEKELLDRNNRRFRHAFISCTICGPRYSIIEKLPYDRDTITMSDFGMCEKCKTEYTAKDDRRRHAQTIACPECGPTLVFTGIAAYQHNKEENDFAGNLANESVHRKFTSNNSDKVTSDEITENSPQNSNEDALEKAVETLKNGGILAIKDIGGYHLACNPFDEEAVAALRRLKHREEKAFAVMFENIEQLRKYCNVNDKEEAELLSPARPIVLVRRKSISSWEENAAARDKKKTISKTDISNAEETKNIADNVCLTSPDIGAMLPCNPVQIMLIKESGPLIMTSGNASGDVLETEDLNMKMWLEKRAASQEMAGVKLAMLSHNRRILRPMDDSVMKIVRGRTQFIRRGRGHVPNPISIEAAGEVFAAGGDLKSSFCYVKNGLAYVSQYLGDMESVSCQKFYKNEMQAMKTIFGFKPNSVVADMHPGYFSRTAAANKASDNSLPISYVQHHKAHVASVIAEHKLDGPVLGFAFDGTGYGDNGTIWGSEVFRWDGNGRMERVAHLKPMKLIGGDEGAKNCDTILVGMLHNNGIEIPEWIKERTNSTLIEAALDNNINTVTSTSMGRLFDAISTLLDVCHYNSYEGQAPIELENLASTVGDNTSFDKAGVCGCDKENENIELKISEEGDTTQLFINIVNAITKYNQNHLIDNINNSDIREEFNDTSEIEKNSFDILRAKLAHAFIDAVAEYVYTICKREKINQIVLSGGTFLNRILLEKTIDKLEAEGFKVYISEQLPPGDGGICLGQAYLHGHMSED</sequence>
<feature type="active site" evidence="3">
    <location>
        <position position="35"/>
    </location>
</feature>
<dbReference type="Pfam" id="PF01300">
    <property type="entry name" value="Sua5_yciO_yrdC"/>
    <property type="match status" value="2"/>
</dbReference>
<evidence type="ECO:0000313" key="8">
    <source>
        <dbReference type="Proteomes" id="UP000225889"/>
    </source>
</evidence>